<evidence type="ECO:0000256" key="3">
    <source>
        <dbReference type="ARBA" id="ARBA00022741"/>
    </source>
</evidence>
<dbReference type="InterPro" id="IPR013822">
    <property type="entry name" value="Signal_recog_particl_SRP54_hlx"/>
</dbReference>
<evidence type="ECO:0000256" key="2">
    <source>
        <dbReference type="ARBA" id="ARBA00022490"/>
    </source>
</evidence>
<evidence type="ECO:0000256" key="11">
    <source>
        <dbReference type="SAM" id="MobiDB-lite"/>
    </source>
</evidence>
<dbReference type="EMBL" id="BSDR01000001">
    <property type="protein sequence ID" value="GLI35764.1"/>
    <property type="molecule type" value="Genomic_DNA"/>
</dbReference>
<dbReference type="SMART" id="SM00962">
    <property type="entry name" value="SRP54"/>
    <property type="match status" value="1"/>
</dbReference>
<comment type="subunit">
    <text evidence="10">Part of the signal recognition particle protein translocation system, which is composed of SRP and FtsY.</text>
</comment>
<gene>
    <name evidence="10 13" type="primary">ftsY</name>
    <name evidence="13" type="ORF">DAMNIGENAA_31970</name>
</gene>
<dbReference type="GO" id="GO:0005525">
    <property type="term" value="F:GTP binding"/>
    <property type="evidence" value="ECO:0007669"/>
    <property type="project" value="UniProtKB-UniRule"/>
</dbReference>
<dbReference type="GO" id="GO:0003924">
    <property type="term" value="F:GTPase activity"/>
    <property type="evidence" value="ECO:0007669"/>
    <property type="project" value="UniProtKB-UniRule"/>
</dbReference>
<dbReference type="AlphaFoldDB" id="A0A9W6FVP3"/>
<dbReference type="PANTHER" id="PTHR43134:SF1">
    <property type="entry name" value="SIGNAL RECOGNITION PARTICLE RECEPTOR SUBUNIT ALPHA"/>
    <property type="match status" value="1"/>
</dbReference>
<feature type="compositionally biased region" description="Basic and acidic residues" evidence="11">
    <location>
        <begin position="14"/>
        <end position="26"/>
    </location>
</feature>
<feature type="binding site" evidence="10">
    <location>
        <begin position="358"/>
        <end position="361"/>
    </location>
    <ligand>
        <name>GTP</name>
        <dbReference type="ChEBI" id="CHEBI:37565"/>
    </ligand>
</feature>
<dbReference type="GO" id="GO:0006614">
    <property type="term" value="P:SRP-dependent cotranslational protein targeting to membrane"/>
    <property type="evidence" value="ECO:0007669"/>
    <property type="project" value="InterPro"/>
</dbReference>
<dbReference type="FunFam" id="1.20.120.140:FF:000002">
    <property type="entry name" value="Signal recognition particle receptor FtsY"/>
    <property type="match status" value="1"/>
</dbReference>
<dbReference type="SMART" id="SM00382">
    <property type="entry name" value="AAA"/>
    <property type="match status" value="1"/>
</dbReference>
<dbReference type="HAMAP" id="MF_00920">
    <property type="entry name" value="FtsY"/>
    <property type="match status" value="1"/>
</dbReference>
<keyword evidence="14" id="KW-1185">Reference proteome</keyword>
<proteinExistence type="inferred from homology"/>
<feature type="region of interest" description="Disordered" evidence="11">
    <location>
        <begin position="1"/>
        <end position="104"/>
    </location>
</feature>
<evidence type="ECO:0000256" key="7">
    <source>
        <dbReference type="ARBA" id="ARBA00023170"/>
    </source>
</evidence>
<evidence type="ECO:0000256" key="1">
    <source>
        <dbReference type="ARBA" id="ARBA00022475"/>
    </source>
</evidence>
<dbReference type="GO" id="GO:0005047">
    <property type="term" value="F:signal recognition particle binding"/>
    <property type="evidence" value="ECO:0007669"/>
    <property type="project" value="TreeGrafter"/>
</dbReference>
<evidence type="ECO:0000256" key="9">
    <source>
        <dbReference type="ARBA" id="ARBA00053570"/>
    </source>
</evidence>
<comment type="subcellular location">
    <subcellularLocation>
        <location evidence="10">Cell membrane</location>
        <topology evidence="10">Peripheral membrane protein</topology>
        <orientation evidence="10">Cytoplasmic side</orientation>
    </subcellularLocation>
    <subcellularLocation>
        <location evidence="10">Cytoplasm</location>
    </subcellularLocation>
</comment>
<dbReference type="Proteomes" id="UP001144372">
    <property type="component" value="Unassembled WGS sequence"/>
</dbReference>
<keyword evidence="6 10" id="KW-0472">Membrane</keyword>
<name>A0A9W6FVP3_9BACT</name>
<dbReference type="InterPro" id="IPR003593">
    <property type="entry name" value="AAA+_ATPase"/>
</dbReference>
<feature type="binding site" evidence="10">
    <location>
        <begin position="212"/>
        <end position="219"/>
    </location>
    <ligand>
        <name>GTP</name>
        <dbReference type="ChEBI" id="CHEBI:37565"/>
    </ligand>
</feature>
<dbReference type="GO" id="GO:0005737">
    <property type="term" value="C:cytoplasm"/>
    <property type="evidence" value="ECO:0007669"/>
    <property type="project" value="UniProtKB-SubCell"/>
</dbReference>
<evidence type="ECO:0000256" key="6">
    <source>
        <dbReference type="ARBA" id="ARBA00023136"/>
    </source>
</evidence>
<dbReference type="NCBIfam" id="TIGR00064">
    <property type="entry name" value="ftsY"/>
    <property type="match status" value="1"/>
</dbReference>
<evidence type="ECO:0000313" key="13">
    <source>
        <dbReference type="EMBL" id="GLI35764.1"/>
    </source>
</evidence>
<dbReference type="Gene3D" id="1.20.120.140">
    <property type="entry name" value="Signal recognition particle SRP54, nucleotide-binding domain"/>
    <property type="match status" value="1"/>
</dbReference>
<reference evidence="13" key="1">
    <citation type="submission" date="2022-12" db="EMBL/GenBank/DDBJ databases">
        <title>Reference genome sequencing for broad-spectrum identification of bacterial and archaeal isolates by mass spectrometry.</title>
        <authorList>
            <person name="Sekiguchi Y."/>
            <person name="Tourlousse D.M."/>
        </authorList>
    </citation>
    <scope>NUCLEOTIDE SEQUENCE</scope>
    <source>
        <strain evidence="13">ASRB1</strain>
    </source>
</reference>
<dbReference type="SMART" id="SM00963">
    <property type="entry name" value="SRP54_N"/>
    <property type="match status" value="1"/>
</dbReference>
<dbReference type="Pfam" id="PF02881">
    <property type="entry name" value="SRP54_N"/>
    <property type="match status" value="1"/>
</dbReference>
<keyword evidence="2 10" id="KW-0963">Cytoplasm</keyword>
<dbReference type="SUPFAM" id="SSF47364">
    <property type="entry name" value="Domain of the SRP/SRP receptor G-proteins"/>
    <property type="match status" value="1"/>
</dbReference>
<dbReference type="PROSITE" id="PS00300">
    <property type="entry name" value="SRP54"/>
    <property type="match status" value="1"/>
</dbReference>
<keyword evidence="1 10" id="KW-1003">Cell membrane</keyword>
<evidence type="ECO:0000259" key="12">
    <source>
        <dbReference type="PROSITE" id="PS00300"/>
    </source>
</evidence>
<dbReference type="PANTHER" id="PTHR43134">
    <property type="entry name" value="SIGNAL RECOGNITION PARTICLE RECEPTOR SUBUNIT ALPHA"/>
    <property type="match status" value="1"/>
</dbReference>
<dbReference type="RefSeq" id="WP_281795788.1">
    <property type="nucleotide sequence ID" value="NZ_BSDR01000001.1"/>
</dbReference>
<dbReference type="InterPro" id="IPR036225">
    <property type="entry name" value="SRP/SRP_N"/>
</dbReference>
<dbReference type="InterPro" id="IPR027417">
    <property type="entry name" value="P-loop_NTPase"/>
</dbReference>
<comment type="similarity">
    <text evidence="10">Belongs to the GTP-binding SRP family. FtsY subfamily.</text>
</comment>
<dbReference type="CDD" id="cd17874">
    <property type="entry name" value="FtsY"/>
    <property type="match status" value="1"/>
</dbReference>
<evidence type="ECO:0000256" key="4">
    <source>
        <dbReference type="ARBA" id="ARBA00022801"/>
    </source>
</evidence>
<dbReference type="Pfam" id="PF00448">
    <property type="entry name" value="SRP54"/>
    <property type="match status" value="1"/>
</dbReference>
<keyword evidence="5 10" id="KW-0342">GTP-binding</keyword>
<dbReference type="EC" id="3.6.5.4" evidence="10"/>
<sequence length="405" mass="45139">MIKWFKRKNKKGKPALESDTGIREDLVQDQEGPTQEEIIPDLTSIPPAESFHAEEMDERIDETEEEPSPPSADESAPGEGTDIPSLEPAVQEMEPEGETEREEKRYFKRLRERLHKTREQFSDRMDRLVLGRKTIDLDLLDELEEVLITSDLGVHTTQLLLQKVTEKIKRKELKDPQKLRDQLREEISGILSRTITPLDFRADHPFVVMVIGVNGVGKTTTIGKLAHQLKEQGLKVMLVAGDTFRAAAVEQLSLWGERAGVPVVKQKSGSDPSAVAFDAMDAAVSRDADVVLMDTAGRMHTKVNLMEELKKVQRTINKKMPAAPHEIFLVLDASTGQNALSQARLFKESIGLTGLILTKLDGTAKGGIVVAICDELQVPVRYIGIGEGMEDLRPFDAEEFARALF</sequence>
<evidence type="ECO:0000256" key="5">
    <source>
        <dbReference type="ARBA" id="ARBA00023134"/>
    </source>
</evidence>
<comment type="function">
    <text evidence="9">Involved in targeting and insertion of nascent membrane proteins into the cytoplasmic membrane. Acts as a receptor for the complex formed by the signal recognition particle (SRP) and the ribosome-nascent chain (RNC). Interaction with SRP-RNC leads to the transfer of the RNC complex to the Sec translocase for insertion into the membrane, the hydrolysis of GTP by both Ffh and FtsY, and the dissociation of the SRP-FtsY complex into the individual components.</text>
</comment>
<keyword evidence="3 10" id="KW-0547">Nucleotide-binding</keyword>
<keyword evidence="7 10" id="KW-0675">Receptor</keyword>
<feature type="compositionally biased region" description="Basic residues" evidence="11">
    <location>
        <begin position="1"/>
        <end position="13"/>
    </location>
</feature>
<dbReference type="InterPro" id="IPR042101">
    <property type="entry name" value="SRP54_N_sf"/>
</dbReference>
<feature type="domain" description="SRP54-type proteins GTP-binding" evidence="12">
    <location>
        <begin position="379"/>
        <end position="392"/>
    </location>
</feature>
<comment type="catalytic activity">
    <reaction evidence="8 10">
        <text>GTP + H2O = GDP + phosphate + H(+)</text>
        <dbReference type="Rhea" id="RHEA:19669"/>
        <dbReference type="ChEBI" id="CHEBI:15377"/>
        <dbReference type="ChEBI" id="CHEBI:15378"/>
        <dbReference type="ChEBI" id="CHEBI:37565"/>
        <dbReference type="ChEBI" id="CHEBI:43474"/>
        <dbReference type="ChEBI" id="CHEBI:58189"/>
        <dbReference type="EC" id="3.6.5.4"/>
    </reaction>
</comment>
<dbReference type="Gene3D" id="3.40.50.300">
    <property type="entry name" value="P-loop containing nucleotide triphosphate hydrolases"/>
    <property type="match status" value="1"/>
</dbReference>
<feature type="compositionally biased region" description="Acidic residues" evidence="11">
    <location>
        <begin position="55"/>
        <end position="67"/>
    </location>
</feature>
<dbReference type="SUPFAM" id="SSF52540">
    <property type="entry name" value="P-loop containing nucleoside triphosphate hydrolases"/>
    <property type="match status" value="1"/>
</dbReference>
<evidence type="ECO:0000313" key="14">
    <source>
        <dbReference type="Proteomes" id="UP001144372"/>
    </source>
</evidence>
<feature type="binding site" evidence="10">
    <location>
        <begin position="294"/>
        <end position="298"/>
    </location>
    <ligand>
        <name>GTP</name>
        <dbReference type="ChEBI" id="CHEBI:37565"/>
    </ligand>
</feature>
<keyword evidence="4 10" id="KW-0378">Hydrolase</keyword>
<dbReference type="InterPro" id="IPR000897">
    <property type="entry name" value="SRP54_GTPase_dom"/>
</dbReference>
<accession>A0A9W6FVP3</accession>
<dbReference type="FunFam" id="3.40.50.300:FF:000053">
    <property type="entry name" value="Signal recognition particle receptor FtsY"/>
    <property type="match status" value="1"/>
</dbReference>
<evidence type="ECO:0000256" key="8">
    <source>
        <dbReference type="ARBA" id="ARBA00048027"/>
    </source>
</evidence>
<protein>
    <recommendedName>
        <fullName evidence="10">Signal recognition particle receptor FtsY</fullName>
        <shortName evidence="10">SRP receptor</shortName>
        <ecNumber evidence="10">3.6.5.4</ecNumber>
    </recommendedName>
</protein>
<dbReference type="InterPro" id="IPR004390">
    <property type="entry name" value="SR_rcpt_FtsY"/>
</dbReference>
<comment type="caution">
    <text evidence="13">The sequence shown here is derived from an EMBL/GenBank/DDBJ whole genome shotgun (WGS) entry which is preliminary data.</text>
</comment>
<evidence type="ECO:0000256" key="10">
    <source>
        <dbReference type="HAMAP-Rule" id="MF_00920"/>
    </source>
</evidence>
<dbReference type="GO" id="GO:0005886">
    <property type="term" value="C:plasma membrane"/>
    <property type="evidence" value="ECO:0007669"/>
    <property type="project" value="UniProtKB-SubCell"/>
</dbReference>
<organism evidence="13 14">
    <name type="scientific">Desulforhabdus amnigena</name>
    <dbReference type="NCBI Taxonomy" id="40218"/>
    <lineage>
        <taxon>Bacteria</taxon>
        <taxon>Pseudomonadati</taxon>
        <taxon>Thermodesulfobacteriota</taxon>
        <taxon>Syntrophobacteria</taxon>
        <taxon>Syntrophobacterales</taxon>
        <taxon>Syntrophobacteraceae</taxon>
        <taxon>Desulforhabdus</taxon>
    </lineage>
</organism>